<gene>
    <name evidence="3" type="ORF">BJX67DRAFT_43294</name>
</gene>
<dbReference type="InterPro" id="IPR058345">
    <property type="entry name" value="DUF8032"/>
</dbReference>
<feature type="region of interest" description="Disordered" evidence="1">
    <location>
        <begin position="130"/>
        <end position="164"/>
    </location>
</feature>
<accession>A0ABR4LVD6</accession>
<dbReference type="EMBL" id="JBFXLQ010000013">
    <property type="protein sequence ID" value="KAL2868507.1"/>
    <property type="molecule type" value="Genomic_DNA"/>
</dbReference>
<name>A0ABR4LVD6_9EURO</name>
<comment type="caution">
    <text evidence="3">The sequence shown here is derived from an EMBL/GenBank/DDBJ whole genome shotgun (WGS) entry which is preliminary data.</text>
</comment>
<dbReference type="GeneID" id="98150069"/>
<feature type="compositionally biased region" description="Polar residues" evidence="1">
    <location>
        <begin position="422"/>
        <end position="435"/>
    </location>
</feature>
<evidence type="ECO:0000256" key="1">
    <source>
        <dbReference type="SAM" id="MobiDB-lite"/>
    </source>
</evidence>
<dbReference type="PANTHER" id="PTHR22949:SF0">
    <property type="entry name" value="RE27538P"/>
    <property type="match status" value="1"/>
</dbReference>
<evidence type="ECO:0000259" key="2">
    <source>
        <dbReference type="Pfam" id="PF26087"/>
    </source>
</evidence>
<feature type="region of interest" description="Disordered" evidence="1">
    <location>
        <begin position="182"/>
        <end position="286"/>
    </location>
</feature>
<feature type="compositionally biased region" description="Low complexity" evidence="1">
    <location>
        <begin position="138"/>
        <end position="151"/>
    </location>
</feature>
<feature type="compositionally biased region" description="Low complexity" evidence="1">
    <location>
        <begin position="754"/>
        <end position="764"/>
    </location>
</feature>
<dbReference type="Pfam" id="PF26087">
    <property type="entry name" value="DUF8032"/>
    <property type="match status" value="1"/>
</dbReference>
<dbReference type="RefSeq" id="XP_070887486.1">
    <property type="nucleotide sequence ID" value="XM_071034997.1"/>
</dbReference>
<evidence type="ECO:0000313" key="4">
    <source>
        <dbReference type="Proteomes" id="UP001610432"/>
    </source>
</evidence>
<sequence>MTSIVPNDIAHPPATKYKDEPIDNPLRQHPLSGHQGPQNSHFQHPSPASLARKPKQPESPHQPPTNLSPGSYGAHPLGNGVLHHNQHPYGPQAQEQTYYTSHPSYTTASTSGQYPSSGPQEIMATTQMHRPYPPIYHTPQSSSPSSVTSQTHEQHNRSLYTQSPQMTPTLYGYQQALSALNPVQPSPYGAHQSSQQHPLTSQPMVMPHQTSTSHLSHQSSQPPPAALTSPTTATMQQPTPPQRALLNPPHSATGTPLSASNTGHQTPSLGASSSAAPGPIPATTPLVVRQDSNGVQWIAFEYSRDRVKMEYTIRCDVESVNVDNLSQEFKTENCVYPRACCSKDQYRGNRLVYETECNAVGWALADLNPALRGKRGLIQRAVDSWRNSNQDPRLRSRRVRRMAKINRRQGIPAPPPPHMAPTTQVTPSASTSNLTPAGPRPTLGPLAAMGPPQLHHHHAQPDGSPAHEEVSGTAEFASGTNRPLPPATTPAGHSPTDIRPAQVFHGYPAFPLPANSSAGHRGPSIPPLIRDNGIGSFGRHPAVATSNRTEDVEDDYERDPSKDDLFGTLPDGKRRKFILVDDTQRGCRVRVKVMLDQVDMDEIPDSYRMSNSVYPRTYFPVQMKNPRSQTLPGNRYIKDDTETNDGGNEDGPASVGRIMVPAPQIDDGSEVAVPRISRRRHRKEVLLNDLGYRMSWSQSRVFAGRMLFLQRSLDAYRNKMRSTMLAAGQEPGSIPPHFETRAGKRKFLERRRTTASSTREAGATLALSASQHDAEEVEP</sequence>
<protein>
    <recommendedName>
        <fullName evidence="2">DUF8032 domain-containing protein</fullName>
    </recommendedName>
</protein>
<reference evidence="3 4" key="1">
    <citation type="submission" date="2024-07" db="EMBL/GenBank/DDBJ databases">
        <title>Section-level genome sequencing and comparative genomics of Aspergillus sections Usti and Cavernicolus.</title>
        <authorList>
            <consortium name="Lawrence Berkeley National Laboratory"/>
            <person name="Nybo J.L."/>
            <person name="Vesth T.C."/>
            <person name="Theobald S."/>
            <person name="Frisvad J.C."/>
            <person name="Larsen T.O."/>
            <person name="Kjaerboelling I."/>
            <person name="Rothschild-Mancinelli K."/>
            <person name="Lyhne E.K."/>
            <person name="Kogle M.E."/>
            <person name="Barry K."/>
            <person name="Clum A."/>
            <person name="Na H."/>
            <person name="Ledsgaard L."/>
            <person name="Lin J."/>
            <person name="Lipzen A."/>
            <person name="Kuo A."/>
            <person name="Riley R."/>
            <person name="Mondo S."/>
            <person name="Labutti K."/>
            <person name="Haridas S."/>
            <person name="Pangalinan J."/>
            <person name="Salamov A.A."/>
            <person name="Simmons B.A."/>
            <person name="Magnuson J.K."/>
            <person name="Chen J."/>
            <person name="Drula E."/>
            <person name="Henrissat B."/>
            <person name="Wiebenga A."/>
            <person name="Lubbers R.J."/>
            <person name="Gomes A.C."/>
            <person name="Macurrencykelacurrency M.R."/>
            <person name="Stajich J."/>
            <person name="Grigoriev I.V."/>
            <person name="Mortensen U.H."/>
            <person name="De Vries R.P."/>
            <person name="Baker S.E."/>
            <person name="Andersen M.R."/>
        </authorList>
    </citation>
    <scope>NUCLEOTIDE SEQUENCE [LARGE SCALE GENOMIC DNA]</scope>
    <source>
        <strain evidence="3 4">CBS 449.75</strain>
    </source>
</reference>
<feature type="region of interest" description="Disordered" evidence="1">
    <location>
        <begin position="744"/>
        <end position="779"/>
    </location>
</feature>
<dbReference type="Proteomes" id="UP001610432">
    <property type="component" value="Unassembled WGS sequence"/>
</dbReference>
<feature type="region of interest" description="Disordered" evidence="1">
    <location>
        <begin position="406"/>
        <end position="567"/>
    </location>
</feature>
<feature type="compositionally biased region" description="Polar residues" evidence="1">
    <location>
        <begin position="250"/>
        <end position="266"/>
    </location>
</feature>
<feature type="region of interest" description="Disordered" evidence="1">
    <location>
        <begin position="623"/>
        <end position="654"/>
    </location>
</feature>
<feature type="compositionally biased region" description="Low complexity" evidence="1">
    <location>
        <begin position="267"/>
        <end position="286"/>
    </location>
</feature>
<keyword evidence="4" id="KW-1185">Reference proteome</keyword>
<feature type="region of interest" description="Disordered" evidence="1">
    <location>
        <begin position="1"/>
        <end position="92"/>
    </location>
</feature>
<organism evidence="3 4">
    <name type="scientific">Aspergillus lucknowensis</name>
    <dbReference type="NCBI Taxonomy" id="176173"/>
    <lineage>
        <taxon>Eukaryota</taxon>
        <taxon>Fungi</taxon>
        <taxon>Dikarya</taxon>
        <taxon>Ascomycota</taxon>
        <taxon>Pezizomycotina</taxon>
        <taxon>Eurotiomycetes</taxon>
        <taxon>Eurotiomycetidae</taxon>
        <taxon>Eurotiales</taxon>
        <taxon>Aspergillaceae</taxon>
        <taxon>Aspergillus</taxon>
        <taxon>Aspergillus subgen. Nidulantes</taxon>
    </lineage>
</organism>
<feature type="compositionally biased region" description="Polar residues" evidence="1">
    <location>
        <begin position="191"/>
        <end position="203"/>
    </location>
</feature>
<evidence type="ECO:0000313" key="3">
    <source>
        <dbReference type="EMBL" id="KAL2868507.1"/>
    </source>
</evidence>
<dbReference type="PANTHER" id="PTHR22949">
    <property type="entry name" value="WHITE COLLAR 2 PROTEIN WC2"/>
    <property type="match status" value="1"/>
</dbReference>
<feature type="compositionally biased region" description="Low complexity" evidence="1">
    <location>
        <begin position="207"/>
        <end position="237"/>
    </location>
</feature>
<feature type="domain" description="DUF8032" evidence="2">
    <location>
        <begin position="295"/>
        <end position="389"/>
    </location>
</feature>
<proteinExistence type="predicted"/>